<dbReference type="PROSITE" id="PS51892">
    <property type="entry name" value="SUBTILASE"/>
    <property type="match status" value="1"/>
</dbReference>
<dbReference type="Proteomes" id="UP000738349">
    <property type="component" value="Unassembled WGS sequence"/>
</dbReference>
<evidence type="ECO:0000256" key="1">
    <source>
        <dbReference type="ARBA" id="ARBA00011073"/>
    </source>
</evidence>
<evidence type="ECO:0000259" key="6">
    <source>
        <dbReference type="Pfam" id="PF00082"/>
    </source>
</evidence>
<feature type="domain" description="Peptidase S8/S53" evidence="6">
    <location>
        <begin position="607"/>
        <end position="817"/>
    </location>
</feature>
<feature type="domain" description="DUF7580" evidence="7">
    <location>
        <begin position="181"/>
        <end position="508"/>
    </location>
</feature>
<dbReference type="InterPro" id="IPR000209">
    <property type="entry name" value="Peptidase_S8/S53_dom"/>
</dbReference>
<dbReference type="SUPFAM" id="SSF52743">
    <property type="entry name" value="Subtilisin-like"/>
    <property type="match status" value="1"/>
</dbReference>
<keyword evidence="9" id="KW-1185">Reference proteome</keyword>
<dbReference type="EMBL" id="JAGMUV010000006">
    <property type="protein sequence ID" value="KAH7153570.1"/>
    <property type="molecule type" value="Genomic_DNA"/>
</dbReference>
<evidence type="ECO:0000313" key="8">
    <source>
        <dbReference type="EMBL" id="KAH7153570.1"/>
    </source>
</evidence>
<keyword evidence="4 5" id="KW-0720">Serine protease</keyword>
<dbReference type="GO" id="GO:0004252">
    <property type="term" value="F:serine-type endopeptidase activity"/>
    <property type="evidence" value="ECO:0007669"/>
    <property type="project" value="UniProtKB-UniRule"/>
</dbReference>
<dbReference type="CDD" id="cd00306">
    <property type="entry name" value="Peptidases_S8_S53"/>
    <property type="match status" value="1"/>
</dbReference>
<dbReference type="Pfam" id="PF24476">
    <property type="entry name" value="DUF7580"/>
    <property type="match status" value="1"/>
</dbReference>
<feature type="active site" description="Charge relay system" evidence="5">
    <location>
        <position position="802"/>
    </location>
</feature>
<evidence type="ECO:0000256" key="2">
    <source>
        <dbReference type="ARBA" id="ARBA00022670"/>
    </source>
</evidence>
<evidence type="ECO:0000313" key="9">
    <source>
        <dbReference type="Proteomes" id="UP000738349"/>
    </source>
</evidence>
<dbReference type="InterPro" id="IPR023827">
    <property type="entry name" value="Peptidase_S8_Asp-AS"/>
</dbReference>
<dbReference type="PANTHER" id="PTHR43399:SF4">
    <property type="entry name" value="CELL WALL-ASSOCIATED PROTEASE"/>
    <property type="match status" value="1"/>
</dbReference>
<comment type="similarity">
    <text evidence="1 5">Belongs to the peptidase S8 family.</text>
</comment>
<keyword evidence="2 5" id="KW-0645">Protease</keyword>
<dbReference type="InterPro" id="IPR051048">
    <property type="entry name" value="Peptidase_S8/S53_subtilisin"/>
</dbReference>
<dbReference type="PANTHER" id="PTHR43399">
    <property type="entry name" value="SUBTILISIN-RELATED"/>
    <property type="match status" value="1"/>
</dbReference>
<evidence type="ECO:0000259" key="7">
    <source>
        <dbReference type="Pfam" id="PF24476"/>
    </source>
</evidence>
<organism evidence="8 9">
    <name type="scientific">Dactylonectria macrodidyma</name>
    <dbReference type="NCBI Taxonomy" id="307937"/>
    <lineage>
        <taxon>Eukaryota</taxon>
        <taxon>Fungi</taxon>
        <taxon>Dikarya</taxon>
        <taxon>Ascomycota</taxon>
        <taxon>Pezizomycotina</taxon>
        <taxon>Sordariomycetes</taxon>
        <taxon>Hypocreomycetidae</taxon>
        <taxon>Hypocreales</taxon>
        <taxon>Nectriaceae</taxon>
        <taxon>Dactylonectria</taxon>
    </lineage>
</organism>
<accession>A0A9P9F711</accession>
<dbReference type="PRINTS" id="PR00723">
    <property type="entry name" value="SUBTILISIN"/>
</dbReference>
<keyword evidence="3 5" id="KW-0378">Hydrolase</keyword>
<dbReference type="Gene3D" id="3.40.50.200">
    <property type="entry name" value="Peptidase S8/S53 domain"/>
    <property type="match status" value="1"/>
</dbReference>
<gene>
    <name evidence="8" type="ORF">EDB81DRAFT_791619</name>
</gene>
<feature type="active site" description="Charge relay system" evidence="5">
    <location>
        <position position="647"/>
    </location>
</feature>
<dbReference type="InterPro" id="IPR056002">
    <property type="entry name" value="DUF7580"/>
</dbReference>
<sequence length="890" mass="98866">MASRTKSQQQLNDVAIKAINTLRVEVRIATSGLPDSSRDSKNATSNPRSFLTILKSQLDDVKRGIDSGAQIRANVQKVLATLERLSTWPDRFEPPSPNPNLSNLTSYPRLHMLAKNDTDGRRLARKSLVALAKSGSSGMRSRTAFCASLRRFVSVDVPPRGAEASLAHGHRKKPIVEDTAAECLRGLYTTLCQLAQCPNNVEASHFMANLSLNFTSGPSGSDERAIVELFIFHNHMESGRISCGWRETRIVAACKPVVKFHQVGERITHLCALVRDPDPSRVKLSAFNNGIFRDGVELPGQPQISLQAPSVSLAKLLASASMRDEQRRLLLSYLLAKAVWMLYDVDWIADDWTKDAVHFMQHHLSYINNLRQSASLSHKPFIQVDLGRLASRLGTSPETAAEHTKGRTHVLPKILALGIVLLEVDLGRPIMAFNGEDPLDMNNEQRANAAHIAACNVLLSPEWKAREKRAYRPVFEAIEICIKPDTSRLDPEKVRDSLYANVVSPLGQLFSDSWLPKGQLPEMFTPDPIEFIDTIATSDTSSDSEDELSHSTEHVEDEQVLEDDWALFGAEDGHAMPQNLRDESTRWIKDFKSIRQRYKIGREPQRIKVAILDTGVDANHVDFKGKPIIEYKSFIDGGDATVDQSGHGTHIAGIVLDLASNVDLYIAQITHSRLSLNRDRIVKALHWARTEWQVDMISLSFGYRQTSGPDIVQQEIEDCLKSNIVVFASASNDGAILPRTYPGNYNGVFCIHSTSGLGTPSTFNPTPEMKKDNFSVLGDGIKSSWPTGIDGQPTYRHMSGTSFAVPVAVSTAALVIGYIRMVLRDFKWNTNPLSPNGVKIIFDVLSKHNRKDGYDLVSPMRFFSTKSPSMIRETLIEKLRGYSPSKELTS</sequence>
<dbReference type="PROSITE" id="PS00136">
    <property type="entry name" value="SUBTILASE_ASP"/>
    <property type="match status" value="1"/>
</dbReference>
<dbReference type="GO" id="GO:0006508">
    <property type="term" value="P:proteolysis"/>
    <property type="evidence" value="ECO:0007669"/>
    <property type="project" value="UniProtKB-KW"/>
</dbReference>
<dbReference type="InterPro" id="IPR015500">
    <property type="entry name" value="Peptidase_S8_subtilisin-rel"/>
</dbReference>
<comment type="caution">
    <text evidence="8">The sequence shown here is derived from an EMBL/GenBank/DDBJ whole genome shotgun (WGS) entry which is preliminary data.</text>
</comment>
<evidence type="ECO:0000256" key="5">
    <source>
        <dbReference type="PROSITE-ProRule" id="PRU01240"/>
    </source>
</evidence>
<reference evidence="8" key="1">
    <citation type="journal article" date="2021" name="Nat. Commun.">
        <title>Genetic determinants of endophytism in the Arabidopsis root mycobiome.</title>
        <authorList>
            <person name="Mesny F."/>
            <person name="Miyauchi S."/>
            <person name="Thiergart T."/>
            <person name="Pickel B."/>
            <person name="Atanasova L."/>
            <person name="Karlsson M."/>
            <person name="Huettel B."/>
            <person name="Barry K.W."/>
            <person name="Haridas S."/>
            <person name="Chen C."/>
            <person name="Bauer D."/>
            <person name="Andreopoulos W."/>
            <person name="Pangilinan J."/>
            <person name="LaButti K."/>
            <person name="Riley R."/>
            <person name="Lipzen A."/>
            <person name="Clum A."/>
            <person name="Drula E."/>
            <person name="Henrissat B."/>
            <person name="Kohler A."/>
            <person name="Grigoriev I.V."/>
            <person name="Martin F.M."/>
            <person name="Hacquard S."/>
        </authorList>
    </citation>
    <scope>NUCLEOTIDE SEQUENCE</scope>
    <source>
        <strain evidence="8">MPI-CAGE-AT-0147</strain>
    </source>
</reference>
<feature type="active site" description="Charge relay system" evidence="5">
    <location>
        <position position="613"/>
    </location>
</feature>
<evidence type="ECO:0000256" key="3">
    <source>
        <dbReference type="ARBA" id="ARBA00022801"/>
    </source>
</evidence>
<dbReference type="OrthoDB" id="206201at2759"/>
<name>A0A9P9F711_9HYPO</name>
<dbReference type="InterPro" id="IPR036852">
    <property type="entry name" value="Peptidase_S8/S53_dom_sf"/>
</dbReference>
<evidence type="ECO:0000256" key="4">
    <source>
        <dbReference type="ARBA" id="ARBA00022825"/>
    </source>
</evidence>
<evidence type="ECO:0008006" key="10">
    <source>
        <dbReference type="Google" id="ProtNLM"/>
    </source>
</evidence>
<dbReference type="Pfam" id="PF00082">
    <property type="entry name" value="Peptidase_S8"/>
    <property type="match status" value="1"/>
</dbReference>
<protein>
    <recommendedName>
        <fullName evidence="10">Peptidase S8/S53 domain-containing protein</fullName>
    </recommendedName>
</protein>
<dbReference type="AlphaFoldDB" id="A0A9P9F711"/>
<proteinExistence type="inferred from homology"/>